<dbReference type="Pfam" id="PF12771">
    <property type="entry name" value="SusD-like_2"/>
    <property type="match status" value="1"/>
</dbReference>
<proteinExistence type="predicted"/>
<sequence>MKNKLIKIFLSVSVVSIIITSCQKKLDDAYANPNALVVEPVENIFPSLIGSFVGSQAASGSGYGLAGDALLIGRYVQYWGTYSTSYSPVSYTASNQSNYDAMGGSLGTSDNLGTLWAAFYFGQGLNLNRVIQWGAAQGKWDYVGAAQAIRAWGWLEIANQYGDAIIIKEAFDQGRQQFDYDPQSLGYDSCRQACFDALANLSRTDGAVSPANFAKGDAYFYGGDVNKWKKFVYGILARSYAYISNKSTYSADSVIKYANLAMTSNADNATCKFSAGGFSGQNNYFGIFRGNVGSIRQGAYIANLLNGTNSVFSGVTDPRAWYMLRENPNGTIKGIVPWNGGSEISSSNDKPNNFWGNAYTSTTGSDANARYLFRNNAEFPIMTASEMQFLLAEASLKKGDKTTALAAYTNAISLNFDMLSTNYATNVDPTKLITPASKAAYLANTAVVPATASALTLTQIMLQKYIALFGWGVQETWTDMRRYHYNSAIDPATTKQVYADFAPPVVSPSSGAALFANNNGKLVYRCRPRYNSEFLYDIPSLTLVGAISGGSQVVDYHTLECWNSKP</sequence>
<dbReference type="AlphaFoldDB" id="A0A1J5TM52"/>
<protein>
    <submittedName>
        <fullName evidence="1">Starch-binding associating with outer membrane</fullName>
    </submittedName>
</protein>
<name>A0A1J5TM52_9ZZZZ</name>
<dbReference type="InterPro" id="IPR011990">
    <property type="entry name" value="TPR-like_helical_dom_sf"/>
</dbReference>
<reference evidence="1" key="1">
    <citation type="submission" date="2016-10" db="EMBL/GenBank/DDBJ databases">
        <title>Sequence of Gallionella enrichment culture.</title>
        <authorList>
            <person name="Poehlein A."/>
            <person name="Muehling M."/>
            <person name="Daniel R."/>
        </authorList>
    </citation>
    <scope>NUCLEOTIDE SEQUENCE</scope>
</reference>
<comment type="caution">
    <text evidence="1">The sequence shown here is derived from an EMBL/GenBank/DDBJ whole genome shotgun (WGS) entry which is preliminary data.</text>
</comment>
<dbReference type="Gene3D" id="1.25.40.390">
    <property type="match status" value="1"/>
</dbReference>
<dbReference type="EMBL" id="MLJW01000015">
    <property type="protein sequence ID" value="OIR13086.1"/>
    <property type="molecule type" value="Genomic_DNA"/>
</dbReference>
<accession>A0A1J5TM52</accession>
<dbReference type="InterPro" id="IPR041662">
    <property type="entry name" value="SusD-like_2"/>
</dbReference>
<gene>
    <name evidence="1" type="ORF">GALL_54700</name>
</gene>
<dbReference type="SUPFAM" id="SSF48452">
    <property type="entry name" value="TPR-like"/>
    <property type="match status" value="1"/>
</dbReference>
<evidence type="ECO:0000313" key="1">
    <source>
        <dbReference type="EMBL" id="OIR13086.1"/>
    </source>
</evidence>
<organism evidence="1">
    <name type="scientific">mine drainage metagenome</name>
    <dbReference type="NCBI Taxonomy" id="410659"/>
    <lineage>
        <taxon>unclassified sequences</taxon>
        <taxon>metagenomes</taxon>
        <taxon>ecological metagenomes</taxon>
    </lineage>
</organism>
<dbReference type="PROSITE" id="PS51257">
    <property type="entry name" value="PROKAR_LIPOPROTEIN"/>
    <property type="match status" value="1"/>
</dbReference>